<feature type="transmembrane region" description="Helical" evidence="6">
    <location>
        <begin position="78"/>
        <end position="98"/>
    </location>
</feature>
<evidence type="ECO:0000256" key="6">
    <source>
        <dbReference type="SAM" id="Phobius"/>
    </source>
</evidence>
<evidence type="ECO:0000313" key="7">
    <source>
        <dbReference type="EMBL" id="OON15519.1"/>
    </source>
</evidence>
<dbReference type="SUPFAM" id="SSF82866">
    <property type="entry name" value="Multidrug efflux transporter AcrB transmembrane domain"/>
    <property type="match status" value="1"/>
</dbReference>
<evidence type="ECO:0000256" key="5">
    <source>
        <dbReference type="ARBA" id="ARBA00023180"/>
    </source>
</evidence>
<keyword evidence="3 6" id="KW-1133">Transmembrane helix</keyword>
<reference evidence="7 8" key="1">
    <citation type="submission" date="2015-03" db="EMBL/GenBank/DDBJ databases">
        <title>Draft genome of the nematode, Opisthorchis viverrini.</title>
        <authorList>
            <person name="Mitreva M."/>
        </authorList>
    </citation>
    <scope>NUCLEOTIDE SEQUENCE [LARGE SCALE GENOMIC DNA]</scope>
    <source>
        <strain evidence="7">Khon Kaen</strain>
    </source>
</reference>
<feature type="transmembrane region" description="Helical" evidence="6">
    <location>
        <begin position="45"/>
        <end position="66"/>
    </location>
</feature>
<evidence type="ECO:0000313" key="8">
    <source>
        <dbReference type="Proteomes" id="UP000243686"/>
    </source>
</evidence>
<proteinExistence type="predicted"/>
<name>A0A1S8WM54_OPIVI</name>
<dbReference type="PANTHER" id="PTHR45951:SF3">
    <property type="entry name" value="PROTEIN DISPATCHED"/>
    <property type="match status" value="1"/>
</dbReference>
<dbReference type="GO" id="GO:0016020">
    <property type="term" value="C:membrane"/>
    <property type="evidence" value="ECO:0007669"/>
    <property type="project" value="UniProtKB-SubCell"/>
</dbReference>
<keyword evidence="4 6" id="KW-0472">Membrane</keyword>
<feature type="non-terminal residue" evidence="7">
    <location>
        <position position="99"/>
    </location>
</feature>
<dbReference type="AlphaFoldDB" id="A0A1S8WM54"/>
<accession>A0A1S8WM54</accession>
<keyword evidence="2 6" id="KW-0812">Transmembrane</keyword>
<sequence length="99" mass="10904">MEEVWGMYLHAYNELVSETIFRDTFWLVISLGALLFLLALGTGTVVIPTITLIGIGWSLLAAYGLYSRVLCVPHFPVLNLMAVVLAIGLGADDLLVYFQ</sequence>
<comment type="subcellular location">
    <subcellularLocation>
        <location evidence="1">Membrane</location>
        <topology evidence="1">Multi-pass membrane protein</topology>
    </subcellularLocation>
</comment>
<keyword evidence="8" id="KW-1185">Reference proteome</keyword>
<evidence type="ECO:0000256" key="4">
    <source>
        <dbReference type="ARBA" id="ARBA00023136"/>
    </source>
</evidence>
<keyword evidence="5" id="KW-0325">Glycoprotein</keyword>
<dbReference type="Proteomes" id="UP000243686">
    <property type="component" value="Unassembled WGS sequence"/>
</dbReference>
<dbReference type="GO" id="GO:0022857">
    <property type="term" value="F:transmembrane transporter activity"/>
    <property type="evidence" value="ECO:0007669"/>
    <property type="project" value="TreeGrafter"/>
</dbReference>
<dbReference type="InterPro" id="IPR052081">
    <property type="entry name" value="Dispatched_Hh_regulator"/>
</dbReference>
<dbReference type="GO" id="GO:0007224">
    <property type="term" value="P:smoothened signaling pathway"/>
    <property type="evidence" value="ECO:0007669"/>
    <property type="project" value="TreeGrafter"/>
</dbReference>
<evidence type="ECO:0000256" key="2">
    <source>
        <dbReference type="ARBA" id="ARBA00022692"/>
    </source>
</evidence>
<evidence type="ECO:0008006" key="9">
    <source>
        <dbReference type="Google" id="ProtNLM"/>
    </source>
</evidence>
<dbReference type="EMBL" id="KV903978">
    <property type="protein sequence ID" value="OON15519.1"/>
    <property type="molecule type" value="Genomic_DNA"/>
</dbReference>
<organism evidence="7 8">
    <name type="scientific">Opisthorchis viverrini</name>
    <name type="common">Southeast Asian liver fluke</name>
    <dbReference type="NCBI Taxonomy" id="6198"/>
    <lineage>
        <taxon>Eukaryota</taxon>
        <taxon>Metazoa</taxon>
        <taxon>Spiralia</taxon>
        <taxon>Lophotrochozoa</taxon>
        <taxon>Platyhelminthes</taxon>
        <taxon>Trematoda</taxon>
        <taxon>Digenea</taxon>
        <taxon>Opisthorchiida</taxon>
        <taxon>Opisthorchiata</taxon>
        <taxon>Opisthorchiidae</taxon>
        <taxon>Opisthorchis</taxon>
    </lineage>
</organism>
<evidence type="ECO:0000256" key="3">
    <source>
        <dbReference type="ARBA" id="ARBA00022989"/>
    </source>
</evidence>
<feature type="transmembrane region" description="Helical" evidence="6">
    <location>
        <begin position="20"/>
        <end position="38"/>
    </location>
</feature>
<protein>
    <recommendedName>
        <fullName evidence="9">SSD domain-containing protein</fullName>
    </recommendedName>
</protein>
<gene>
    <name evidence="7" type="ORF">X801_08677</name>
</gene>
<dbReference type="PANTHER" id="PTHR45951">
    <property type="entry name" value="PROTEIN DISPATCHED-RELATED"/>
    <property type="match status" value="1"/>
</dbReference>
<evidence type="ECO:0000256" key="1">
    <source>
        <dbReference type="ARBA" id="ARBA00004141"/>
    </source>
</evidence>